<dbReference type="PANTHER" id="PTHR40980">
    <property type="entry name" value="PLUG DOMAIN-CONTAINING PROTEIN"/>
    <property type="match status" value="1"/>
</dbReference>
<dbReference type="InterPro" id="IPR041700">
    <property type="entry name" value="OMP_b-brl_3"/>
</dbReference>
<keyword evidence="6" id="KW-1185">Reference proteome</keyword>
<dbReference type="SUPFAM" id="SSF49464">
    <property type="entry name" value="Carboxypeptidase regulatory domain-like"/>
    <property type="match status" value="1"/>
</dbReference>
<keyword evidence="5" id="KW-0675">Receptor</keyword>
<dbReference type="PANTHER" id="PTHR40980:SF4">
    <property type="entry name" value="TONB-DEPENDENT RECEPTOR-LIKE BETA-BARREL DOMAIN-CONTAINING PROTEIN"/>
    <property type="match status" value="1"/>
</dbReference>
<keyword evidence="3" id="KW-0998">Cell outer membrane</keyword>
<dbReference type="InterPro" id="IPR008969">
    <property type="entry name" value="CarboxyPept-like_regulatory"/>
</dbReference>
<dbReference type="Gene3D" id="2.60.40.1120">
    <property type="entry name" value="Carboxypeptidase-like, regulatory domain"/>
    <property type="match status" value="1"/>
</dbReference>
<evidence type="ECO:0000256" key="2">
    <source>
        <dbReference type="ARBA" id="ARBA00023136"/>
    </source>
</evidence>
<name>A0ABM7NXR7_9BACT</name>
<dbReference type="SUPFAM" id="SSF56935">
    <property type="entry name" value="Porins"/>
    <property type="match status" value="1"/>
</dbReference>
<evidence type="ECO:0000313" key="5">
    <source>
        <dbReference type="EMBL" id="BCS85193.1"/>
    </source>
</evidence>
<feature type="domain" description="Outer membrane protein beta-barrel" evidence="4">
    <location>
        <begin position="376"/>
        <end position="774"/>
    </location>
</feature>
<dbReference type="EMBL" id="AP024484">
    <property type="protein sequence ID" value="BCS85193.1"/>
    <property type="molecule type" value="Genomic_DNA"/>
</dbReference>
<keyword evidence="2" id="KW-0472">Membrane</keyword>
<evidence type="ECO:0000256" key="3">
    <source>
        <dbReference type="ARBA" id="ARBA00023237"/>
    </source>
</evidence>
<dbReference type="Gene3D" id="2.40.170.20">
    <property type="entry name" value="TonB-dependent receptor, beta-barrel domain"/>
    <property type="match status" value="1"/>
</dbReference>
<comment type="subcellular location">
    <subcellularLocation>
        <location evidence="1">Cell outer membrane</location>
    </subcellularLocation>
</comment>
<evidence type="ECO:0000259" key="4">
    <source>
        <dbReference type="Pfam" id="PF14905"/>
    </source>
</evidence>
<evidence type="ECO:0000256" key="1">
    <source>
        <dbReference type="ARBA" id="ARBA00004442"/>
    </source>
</evidence>
<dbReference type="InterPro" id="IPR036942">
    <property type="entry name" value="Beta-barrel_TonB_sf"/>
</dbReference>
<proteinExistence type="predicted"/>
<dbReference type="Proteomes" id="UP001319045">
    <property type="component" value="Chromosome"/>
</dbReference>
<sequence length="796" mass="91144">MKFTITLKNRIIRFIFLLILSCIYQQRIIAQNITGKITDEKLAPIEFVNVVLLNSADSSFVDGVVSDSEGKFSMPAHNGIQKYILSISYVGYKTTTRKIVSADLGNIVLHEEAKALNEVVVRGHRPIIKREIDRLVFNVGNTPYQKGNTIMDLLRMTPLLKVTDNAISIIGKSNVRVMFNGKISYLDNSDIIQYLKSLQSDDVISIEVITTPPAKYEAGGNGGMINIITRNRKDIGLDGNVGVSYTQRSYAGISSNASVNYRSAKSFLSFKVRQSKSQGTVDEAYQILQDRSGQNSVTSRKDTYDNIGGNMTFEHQITPLATIGLVYDFNRGDDNLDIRNKYNYYSNSKLDSLLNTSSTQIGKTISHTLNLYYDLKLDSLGKKLGIAANYMSHTPDKEVNFTTLNEQTNNKYIVREPNNIRYSIYTGEANLELPFKSFKLETGAKYSRVINKSDMQYYNLNDKEYVADIKRCNIFNYREQTLAGYISAYKSLGAYFSVQAGLRYEHTFVKGVTPNNSSQDVKTNYGHIFPTLYFTYKPSELIDIHLNYARRINRPYFRALNPFKWYTNPNNVDQGNPALRPSFVDNIELAYVFKNNLSVTAYFQKENDAYGQSLNISDDKTTYSTYENIYNNRQLGLNVSYSLNPFEWWNISLAGNYIYNKSKIKKADYIPQNGGSFDYKCCNTISFGKDRRFQFFLNYSQNLAYKVGTTYDKSYADCSAGLKYSLMHNNLVINLYANDLFKQDLVKREKFAITNTQIYHNYYDSRYLRLSAVYSWGKTKVKYQKKNVSFNERNRL</sequence>
<dbReference type="Pfam" id="PF13715">
    <property type="entry name" value="CarbopepD_reg_2"/>
    <property type="match status" value="1"/>
</dbReference>
<accession>A0ABM7NXR7</accession>
<gene>
    <name evidence="5" type="ORF">prwr041_10860</name>
</gene>
<organism evidence="5 6">
    <name type="scientific">Prevotella herbatica</name>
    <dbReference type="NCBI Taxonomy" id="2801997"/>
    <lineage>
        <taxon>Bacteria</taxon>
        <taxon>Pseudomonadati</taxon>
        <taxon>Bacteroidota</taxon>
        <taxon>Bacteroidia</taxon>
        <taxon>Bacteroidales</taxon>
        <taxon>Prevotellaceae</taxon>
        <taxon>Prevotella</taxon>
    </lineage>
</organism>
<evidence type="ECO:0000313" key="6">
    <source>
        <dbReference type="Proteomes" id="UP001319045"/>
    </source>
</evidence>
<dbReference type="Pfam" id="PF14905">
    <property type="entry name" value="OMP_b-brl_3"/>
    <property type="match status" value="1"/>
</dbReference>
<reference evidence="5 6" key="1">
    <citation type="journal article" date="2022" name="Int. J. Syst. Evol. Microbiol.">
        <title>Prevotella herbatica sp. nov., a plant polysaccharide-decomposing anaerobic bacterium isolated from a methanogenic reactor.</title>
        <authorList>
            <person name="Uek A."/>
            <person name="Tonouchi A."/>
            <person name="Kaku N."/>
            <person name="Ueki K."/>
        </authorList>
    </citation>
    <scope>NUCLEOTIDE SEQUENCE [LARGE SCALE GENOMIC DNA]</scope>
    <source>
        <strain evidence="5 6">WR041</strain>
    </source>
</reference>
<protein>
    <submittedName>
        <fullName evidence="5">TonB-dependent receptor</fullName>
    </submittedName>
</protein>